<dbReference type="InterPro" id="IPR006963">
    <property type="entry name" value="Mopterin_OxRdtase_4Fe-4S_dom"/>
</dbReference>
<evidence type="ECO:0000256" key="4">
    <source>
        <dbReference type="ARBA" id="ARBA00023004"/>
    </source>
</evidence>
<evidence type="ECO:0000256" key="3">
    <source>
        <dbReference type="ARBA" id="ARBA00023002"/>
    </source>
</evidence>
<dbReference type="GO" id="GO:0016020">
    <property type="term" value="C:membrane"/>
    <property type="evidence" value="ECO:0007669"/>
    <property type="project" value="TreeGrafter"/>
</dbReference>
<gene>
    <name evidence="7" type="ORF">C0068_04860</name>
</gene>
<dbReference type="PROSITE" id="PS51669">
    <property type="entry name" value="4FE4S_MOW_BIS_MGD"/>
    <property type="match status" value="1"/>
</dbReference>
<name>A0A2S4HIU9_9GAMM</name>
<dbReference type="GO" id="GO:0046872">
    <property type="term" value="F:metal ion binding"/>
    <property type="evidence" value="ECO:0007669"/>
    <property type="project" value="UniProtKB-KW"/>
</dbReference>
<organism evidence="7 8">
    <name type="scientific">Zhongshania marina</name>
    <dbReference type="NCBI Taxonomy" id="2304603"/>
    <lineage>
        <taxon>Bacteria</taxon>
        <taxon>Pseudomonadati</taxon>
        <taxon>Pseudomonadota</taxon>
        <taxon>Gammaproteobacteria</taxon>
        <taxon>Cellvibrionales</taxon>
        <taxon>Spongiibacteraceae</taxon>
        <taxon>Zhongshania</taxon>
    </lineage>
</organism>
<dbReference type="SMART" id="SM00926">
    <property type="entry name" value="Molybdop_Fe4S4"/>
    <property type="match status" value="1"/>
</dbReference>
<sequence>MNTSNAVDANLEHRVEKTFCRICLASCGLDVETDGKTIFRIGPDKDHPNNWKDFCSKGGSANQLIDHAKRLRQPMKRVGDKYVEATYEEAVEDIAKRLNLIRNRHGANSIATYLGNPGAHNQPGTIAQSGFMKAIKSNNAYYVGSLDTNNLQLSVEKCTVLKWRFLSPMWIMQIVSCFWG</sequence>
<feature type="domain" description="4Fe-4S Mo/W bis-MGD-type" evidence="6">
    <location>
        <begin position="13"/>
        <end position="69"/>
    </location>
</feature>
<proteinExistence type="predicted"/>
<protein>
    <recommendedName>
        <fullName evidence="6">4Fe-4S Mo/W bis-MGD-type domain-containing protein</fullName>
    </recommendedName>
</protein>
<keyword evidence="5" id="KW-0411">Iron-sulfur</keyword>
<keyword evidence="2" id="KW-0479">Metal-binding</keyword>
<dbReference type="SUPFAM" id="SSF53706">
    <property type="entry name" value="Formate dehydrogenase/DMSO reductase, domains 1-3"/>
    <property type="match status" value="1"/>
</dbReference>
<dbReference type="RefSeq" id="WP_103683362.1">
    <property type="nucleotide sequence ID" value="NZ_PQGG01000010.1"/>
</dbReference>
<dbReference type="InterPro" id="IPR050123">
    <property type="entry name" value="Prok_molybdopt-oxidoreductase"/>
</dbReference>
<keyword evidence="4" id="KW-0408">Iron</keyword>
<keyword evidence="3" id="KW-0560">Oxidoreductase</keyword>
<evidence type="ECO:0000259" key="6">
    <source>
        <dbReference type="PROSITE" id="PS51669"/>
    </source>
</evidence>
<dbReference type="PANTHER" id="PTHR43105">
    <property type="entry name" value="RESPIRATORY NITRATE REDUCTASE"/>
    <property type="match status" value="1"/>
</dbReference>
<dbReference type="Gene3D" id="2.20.25.90">
    <property type="entry name" value="ADC-like domains"/>
    <property type="match status" value="1"/>
</dbReference>
<dbReference type="PANTHER" id="PTHR43105:SF9">
    <property type="entry name" value="NADPH-FE(3+) OXIDOREDUCTASE SUBUNIT ALPHA"/>
    <property type="match status" value="1"/>
</dbReference>
<dbReference type="AlphaFoldDB" id="A0A2S4HIU9"/>
<dbReference type="Pfam" id="PF04879">
    <property type="entry name" value="Molybdop_Fe4S4"/>
    <property type="match status" value="1"/>
</dbReference>
<evidence type="ECO:0000256" key="2">
    <source>
        <dbReference type="ARBA" id="ARBA00022723"/>
    </source>
</evidence>
<dbReference type="GO" id="GO:0051539">
    <property type="term" value="F:4 iron, 4 sulfur cluster binding"/>
    <property type="evidence" value="ECO:0007669"/>
    <property type="project" value="UniProtKB-KW"/>
</dbReference>
<comment type="caution">
    <text evidence="7">The sequence shown here is derived from an EMBL/GenBank/DDBJ whole genome shotgun (WGS) entry which is preliminary data.</text>
</comment>
<reference evidence="7" key="1">
    <citation type="submission" date="2018-01" db="EMBL/GenBank/DDBJ databases">
        <authorList>
            <person name="Yu X.-D."/>
        </authorList>
    </citation>
    <scope>NUCLEOTIDE SEQUENCE</scope>
    <source>
        <strain evidence="7">ZX-21</strain>
    </source>
</reference>
<dbReference type="GO" id="GO:0016491">
    <property type="term" value="F:oxidoreductase activity"/>
    <property type="evidence" value="ECO:0007669"/>
    <property type="project" value="UniProtKB-KW"/>
</dbReference>
<keyword evidence="1" id="KW-0004">4Fe-4S</keyword>
<evidence type="ECO:0000256" key="5">
    <source>
        <dbReference type="ARBA" id="ARBA00023014"/>
    </source>
</evidence>
<dbReference type="Proteomes" id="UP000237222">
    <property type="component" value="Unassembled WGS sequence"/>
</dbReference>
<accession>A0A2S4HIU9</accession>
<dbReference type="Pfam" id="PF00384">
    <property type="entry name" value="Molybdopterin"/>
    <property type="match status" value="1"/>
</dbReference>
<dbReference type="OrthoDB" id="9815647at2"/>
<dbReference type="InterPro" id="IPR006656">
    <property type="entry name" value="Mopterin_OxRdtase"/>
</dbReference>
<dbReference type="Gene3D" id="3.40.50.740">
    <property type="match status" value="1"/>
</dbReference>
<evidence type="ECO:0000313" key="8">
    <source>
        <dbReference type="Proteomes" id="UP000237222"/>
    </source>
</evidence>
<evidence type="ECO:0000313" key="7">
    <source>
        <dbReference type="EMBL" id="POP53922.1"/>
    </source>
</evidence>
<dbReference type="EMBL" id="PQGG01000010">
    <property type="protein sequence ID" value="POP53922.1"/>
    <property type="molecule type" value="Genomic_DNA"/>
</dbReference>
<evidence type="ECO:0000256" key="1">
    <source>
        <dbReference type="ARBA" id="ARBA00022485"/>
    </source>
</evidence>